<dbReference type="AlphaFoldDB" id="A0A0G0YTM8"/>
<feature type="transmembrane region" description="Helical" evidence="1">
    <location>
        <begin position="129"/>
        <end position="152"/>
    </location>
</feature>
<organism evidence="2 3">
    <name type="scientific">Candidatus Woesebacteria bacterium GW2011_GWE1_41_24</name>
    <dbReference type="NCBI Taxonomy" id="1618597"/>
    <lineage>
        <taxon>Bacteria</taxon>
        <taxon>Candidatus Woeseibacteriota</taxon>
    </lineage>
</organism>
<feature type="transmembrane region" description="Helical" evidence="1">
    <location>
        <begin position="183"/>
        <end position="199"/>
    </location>
</feature>
<feature type="transmembrane region" description="Helical" evidence="1">
    <location>
        <begin position="233"/>
        <end position="255"/>
    </location>
</feature>
<comment type="caution">
    <text evidence="2">The sequence shown here is derived from an EMBL/GenBank/DDBJ whole genome shotgun (WGS) entry which is preliminary data.</text>
</comment>
<keyword evidence="1" id="KW-0472">Membrane</keyword>
<evidence type="ECO:0000313" key="3">
    <source>
        <dbReference type="Proteomes" id="UP000034286"/>
    </source>
</evidence>
<keyword evidence="1" id="KW-1133">Transmembrane helix</keyword>
<feature type="transmembrane region" description="Helical" evidence="1">
    <location>
        <begin position="10"/>
        <end position="28"/>
    </location>
</feature>
<accession>A0A0G0YTM8</accession>
<feature type="transmembrane region" description="Helical" evidence="1">
    <location>
        <begin position="929"/>
        <end position="947"/>
    </location>
</feature>
<keyword evidence="1" id="KW-0812">Transmembrane</keyword>
<name>A0A0G0YTM8_9BACT</name>
<protein>
    <recommendedName>
        <fullName evidence="4">Membrane protein 6-pyruvoyl-tetrahydropterin synthase-related domain-containing protein</fullName>
    </recommendedName>
</protein>
<sequence>MSSINKSSKFLSLFFPIVLVLGVLFISFKNYTPETYLIGWDSMHPEFNFSLNAKRMLSHVWGGEMGLGAISAHSDMSDLPRVLTLWLVSVLIPSSFIRYFSIFFSLILGPLGIYFLLKYVFQREKVTPWIYPASFLGGLFYLLNLGTLQNFYVPLEMFTIAFAGLPWLTLAAFKYLREGKAGNLLFFSLVSVLISPMAYAATQAYAVYFGLFLFLLSFAVFSSDKKLKLKRFLSLGIVALLLNIYWIMPSVYSVVQQSLTISNANINRLFSQESFLRNADYGHIKDILIQKSFLFSWRNFDFPNGVFKDLLGVWNIHLSDFSVMVTGYGLALIAVLGLFVGLLKREKAILSFALPLMMCLFFLFNINPPLGQVYRYLYDHFGIFSEGFRTPFTKFSVLFELIFSFYFGYFCFWLLTLRVRPLKGITLLLKTLFVILATSSLFYFSLPVFKGGLIGSNVRVSLPGEYQELFSWFEKNPEGRVALMPINTKYGWDYRSWGYEGSGFLTYGIPNPLLYRDFDRWNSANEDFYTQSSFALYANGDRAFAATLKKYQVKYLLLDESMTNAGGSDAVLKIPEIKAIAEKFGWGEVAKFGFLTVYDTGFNNEMFTIPEEYSQVAVDLSYSLVDPIYLGNGDYVAGGGLKYPFIGLDKRSGVEISLENGNVKFRSASFDVSFELPATGSAHADLSINQGFDKAYNCDLRSLGSVSKEITASGVLYKASGGGVSCDYISFPDLNYSQAYVLHVTGENHEGRGLKIYLFDSVTGQPYIEETLPVGNFDETYFIYPREIEGQGYTLNFETRSFGRMSSENILTGVEFVPVDYSKLSEFSVGSGSMPVKIQNNLKILEVKKYGDLVYKVKAEGEGLLELNQGYEKGWVAFTAKSNKFKTFDHIKVNSWANGWVINDQWLMNNGQAINHQPLTFYVLYWPQFLEWGGLLVGALTLLILVLKRH</sequence>
<feature type="transmembrane region" description="Helical" evidence="1">
    <location>
        <begin position="427"/>
        <end position="446"/>
    </location>
</feature>
<feature type="transmembrane region" description="Helical" evidence="1">
    <location>
        <begin position="96"/>
        <end position="117"/>
    </location>
</feature>
<feature type="transmembrane region" description="Helical" evidence="1">
    <location>
        <begin position="321"/>
        <end position="342"/>
    </location>
</feature>
<feature type="transmembrane region" description="Helical" evidence="1">
    <location>
        <begin position="158"/>
        <end position="176"/>
    </location>
</feature>
<feature type="transmembrane region" description="Helical" evidence="1">
    <location>
        <begin position="205"/>
        <end position="221"/>
    </location>
</feature>
<evidence type="ECO:0000313" key="2">
    <source>
        <dbReference type="EMBL" id="KKS03788.1"/>
    </source>
</evidence>
<reference evidence="2 3" key="1">
    <citation type="journal article" date="2015" name="Nature">
        <title>rRNA introns, odd ribosomes, and small enigmatic genomes across a large radiation of phyla.</title>
        <authorList>
            <person name="Brown C.T."/>
            <person name="Hug L.A."/>
            <person name="Thomas B.C."/>
            <person name="Sharon I."/>
            <person name="Castelle C.J."/>
            <person name="Singh A."/>
            <person name="Wilkins M.J."/>
            <person name="Williams K.H."/>
            <person name="Banfield J.F."/>
        </authorList>
    </citation>
    <scope>NUCLEOTIDE SEQUENCE [LARGE SCALE GENOMIC DNA]</scope>
</reference>
<evidence type="ECO:0008006" key="4">
    <source>
        <dbReference type="Google" id="ProtNLM"/>
    </source>
</evidence>
<feature type="transmembrane region" description="Helical" evidence="1">
    <location>
        <begin position="349"/>
        <end position="366"/>
    </location>
</feature>
<evidence type="ECO:0000256" key="1">
    <source>
        <dbReference type="SAM" id="Phobius"/>
    </source>
</evidence>
<feature type="transmembrane region" description="Helical" evidence="1">
    <location>
        <begin position="395"/>
        <end position="415"/>
    </location>
</feature>
<gene>
    <name evidence="2" type="ORF">UU57_C0029G0003</name>
</gene>
<dbReference type="Proteomes" id="UP000034286">
    <property type="component" value="Unassembled WGS sequence"/>
</dbReference>
<dbReference type="EMBL" id="LCBD01000029">
    <property type="protein sequence ID" value="KKS03788.1"/>
    <property type="molecule type" value="Genomic_DNA"/>
</dbReference>
<proteinExistence type="predicted"/>